<sequence length="125" mass="15012">MMKASICFLIWSLFTLFPFECKSESMDMTKQLFRLCALYSSINSYRNEVGDYPDKLEKIYHENRDAKWIGPYVRWKYYYLDIWGKEIFYKYIDRNTMPIFYSFGPNGVDDNGDSDDINFSDCTKK</sequence>
<dbReference type="RefSeq" id="WP_114337169.1">
    <property type="nucleotide sequence ID" value="NZ_QPID01000002.1"/>
</dbReference>
<evidence type="ECO:0000313" key="2">
    <source>
        <dbReference type="EMBL" id="RCU51740.1"/>
    </source>
</evidence>
<keyword evidence="3" id="KW-1185">Reference proteome</keyword>
<proteinExistence type="predicted"/>
<comment type="caution">
    <text evidence="2">The sequence shown here is derived from an EMBL/GenBank/DDBJ whole genome shotgun (WGS) entry which is preliminary data.</text>
</comment>
<dbReference type="Gene3D" id="3.30.700.10">
    <property type="entry name" value="Glycoprotein, Type 4 Pilin"/>
    <property type="match status" value="1"/>
</dbReference>
<feature type="domain" description="Type II secretion system protein GspG C-terminal" evidence="1">
    <location>
        <begin position="34"/>
        <end position="117"/>
    </location>
</feature>
<dbReference type="Pfam" id="PF08334">
    <property type="entry name" value="T2SSG"/>
    <property type="match status" value="1"/>
</dbReference>
<dbReference type="SUPFAM" id="SSF54523">
    <property type="entry name" value="Pili subunits"/>
    <property type="match status" value="1"/>
</dbReference>
<dbReference type="Proteomes" id="UP000252558">
    <property type="component" value="Unassembled WGS sequence"/>
</dbReference>
<gene>
    <name evidence="2" type="ORF">DU002_04525</name>
</gene>
<dbReference type="EMBL" id="QPID01000002">
    <property type="protein sequence ID" value="RCU51740.1"/>
    <property type="molecule type" value="Genomic_DNA"/>
</dbReference>
<evidence type="ECO:0000259" key="1">
    <source>
        <dbReference type="Pfam" id="PF08334"/>
    </source>
</evidence>
<evidence type="ECO:0000313" key="3">
    <source>
        <dbReference type="Proteomes" id="UP000252558"/>
    </source>
</evidence>
<accession>A0A368NNR0</accession>
<name>A0A368NNR0_9GAMM</name>
<reference evidence="2 3" key="1">
    <citation type="submission" date="2018-07" db="EMBL/GenBank/DDBJ databases">
        <title>Corallincola holothuriorum sp. nov., a new facultative anaerobe isolated from sea cucumber Apostichopus japonicus.</title>
        <authorList>
            <person name="Xia H."/>
        </authorList>
    </citation>
    <scope>NUCLEOTIDE SEQUENCE [LARGE SCALE GENOMIC DNA]</scope>
    <source>
        <strain evidence="2 3">C4</strain>
    </source>
</reference>
<dbReference type="OrthoDB" id="9795612at2"/>
<protein>
    <recommendedName>
        <fullName evidence="1">Type II secretion system protein GspG C-terminal domain-containing protein</fullName>
    </recommendedName>
</protein>
<dbReference type="AlphaFoldDB" id="A0A368NNR0"/>
<organism evidence="2 3">
    <name type="scientific">Corallincola holothuriorum</name>
    <dbReference type="NCBI Taxonomy" id="2282215"/>
    <lineage>
        <taxon>Bacteria</taxon>
        <taxon>Pseudomonadati</taxon>
        <taxon>Pseudomonadota</taxon>
        <taxon>Gammaproteobacteria</taxon>
        <taxon>Alteromonadales</taxon>
        <taxon>Psychromonadaceae</taxon>
        <taxon>Corallincola</taxon>
    </lineage>
</organism>
<dbReference type="InterPro" id="IPR013545">
    <property type="entry name" value="T2SS_protein-GspG_C"/>
</dbReference>
<dbReference type="InterPro" id="IPR045584">
    <property type="entry name" value="Pilin-like"/>
</dbReference>